<dbReference type="AlphaFoldDB" id="A0AAD2CK19"/>
<evidence type="ECO:0000313" key="4">
    <source>
        <dbReference type="Proteomes" id="UP001295423"/>
    </source>
</evidence>
<proteinExistence type="predicted"/>
<dbReference type="Proteomes" id="UP001295423">
    <property type="component" value="Unassembled WGS sequence"/>
</dbReference>
<evidence type="ECO:0000313" key="3">
    <source>
        <dbReference type="EMBL" id="CAJ1936427.1"/>
    </source>
</evidence>
<dbReference type="Gene3D" id="1.10.287.110">
    <property type="entry name" value="DnaJ domain"/>
    <property type="match status" value="1"/>
</dbReference>
<dbReference type="InterPro" id="IPR036869">
    <property type="entry name" value="J_dom_sf"/>
</dbReference>
<sequence>MRSSIVAARIFQRCEKRFPLQLGITQSQHCSMQQRNIVSTPNAAKTLLGINQDVKPTVKELRHAYFEMAKKCHPDVQEQSGEDGDAVVDFLELTEAYEYLLHNKNHHRQDGNIVISLDEEEAYRQACVAVLGIPAEIVEESKQNPMFRHWLGGNTDGAQHWRSFLSVHGGLAQRLRPPAGYIEGGENGGAPASRRRRKR</sequence>
<accession>A0AAD2CK19</accession>
<feature type="domain" description="J" evidence="2">
    <location>
        <begin position="43"/>
        <end position="111"/>
    </location>
</feature>
<feature type="region of interest" description="Disordered" evidence="1">
    <location>
        <begin position="176"/>
        <end position="199"/>
    </location>
</feature>
<organism evidence="3 4">
    <name type="scientific">Cylindrotheca closterium</name>
    <dbReference type="NCBI Taxonomy" id="2856"/>
    <lineage>
        <taxon>Eukaryota</taxon>
        <taxon>Sar</taxon>
        <taxon>Stramenopiles</taxon>
        <taxon>Ochrophyta</taxon>
        <taxon>Bacillariophyta</taxon>
        <taxon>Bacillariophyceae</taxon>
        <taxon>Bacillariophycidae</taxon>
        <taxon>Bacillariales</taxon>
        <taxon>Bacillariaceae</taxon>
        <taxon>Cylindrotheca</taxon>
    </lineage>
</organism>
<keyword evidence="4" id="KW-1185">Reference proteome</keyword>
<name>A0AAD2CK19_9STRA</name>
<dbReference type="EMBL" id="CAKOGP040000557">
    <property type="protein sequence ID" value="CAJ1936427.1"/>
    <property type="molecule type" value="Genomic_DNA"/>
</dbReference>
<dbReference type="SUPFAM" id="SSF46565">
    <property type="entry name" value="Chaperone J-domain"/>
    <property type="match status" value="1"/>
</dbReference>
<gene>
    <name evidence="3" type="ORF">CYCCA115_LOCUS5186</name>
</gene>
<dbReference type="InterPro" id="IPR001623">
    <property type="entry name" value="DnaJ_domain"/>
</dbReference>
<evidence type="ECO:0000256" key="1">
    <source>
        <dbReference type="SAM" id="MobiDB-lite"/>
    </source>
</evidence>
<comment type="caution">
    <text evidence="3">The sequence shown here is derived from an EMBL/GenBank/DDBJ whole genome shotgun (WGS) entry which is preliminary data.</text>
</comment>
<dbReference type="CDD" id="cd06257">
    <property type="entry name" value="DnaJ"/>
    <property type="match status" value="1"/>
</dbReference>
<reference evidence="3" key="1">
    <citation type="submission" date="2023-08" db="EMBL/GenBank/DDBJ databases">
        <authorList>
            <person name="Audoor S."/>
            <person name="Bilcke G."/>
        </authorList>
    </citation>
    <scope>NUCLEOTIDE SEQUENCE</scope>
</reference>
<dbReference type="Pfam" id="PF00226">
    <property type="entry name" value="DnaJ"/>
    <property type="match status" value="1"/>
</dbReference>
<protein>
    <recommendedName>
        <fullName evidence="2">J domain-containing protein</fullName>
    </recommendedName>
</protein>
<dbReference type="PROSITE" id="PS50076">
    <property type="entry name" value="DNAJ_2"/>
    <property type="match status" value="1"/>
</dbReference>
<evidence type="ECO:0000259" key="2">
    <source>
        <dbReference type="PROSITE" id="PS50076"/>
    </source>
</evidence>